<accession>A0ACD4DG43</accession>
<gene>
    <name evidence="1" type="ORF">OED52_18785</name>
</gene>
<name>A0ACD4DG43_9NOCA</name>
<sequence>MARRRSGVLGDDAETARGKILKAAETMFQRYGVVKTTMDDIAKEAGVSRPTVYRYFGDRDSLIIALIETRSRRLFDKARDYLRERPTFAEQIVDGLIFLVDRGRQDPIVRLIVSPEHMDMATALVGSSGLAARLTFEMWAPLLEEARERGEIREGLTDEEICQWIALVQLILVGRMDFHSDDDPDNRRMLTNFLLPCIIKDAPAPQSR</sequence>
<dbReference type="Proteomes" id="UP001156484">
    <property type="component" value="Chromosome"/>
</dbReference>
<keyword evidence="2" id="KW-1185">Reference proteome</keyword>
<reference evidence="1" key="1">
    <citation type="submission" date="2022-10" db="EMBL/GenBank/DDBJ databases">
        <title>Rhodococcus ferula Z13 complete genome.</title>
        <authorList>
            <person name="Long X."/>
            <person name="Zang M."/>
        </authorList>
    </citation>
    <scope>NUCLEOTIDE SEQUENCE</scope>
    <source>
        <strain evidence="1">Z13</strain>
    </source>
</reference>
<dbReference type="EMBL" id="CP107551">
    <property type="protein sequence ID" value="UYP18658.1"/>
    <property type="molecule type" value="Genomic_DNA"/>
</dbReference>
<organism evidence="1 2">
    <name type="scientific">Rhodococcus sacchari</name>
    <dbReference type="NCBI Taxonomy" id="2962047"/>
    <lineage>
        <taxon>Bacteria</taxon>
        <taxon>Bacillati</taxon>
        <taxon>Actinomycetota</taxon>
        <taxon>Actinomycetes</taxon>
        <taxon>Mycobacteriales</taxon>
        <taxon>Nocardiaceae</taxon>
        <taxon>Rhodococcus</taxon>
    </lineage>
</organism>
<evidence type="ECO:0000313" key="2">
    <source>
        <dbReference type="Proteomes" id="UP001156484"/>
    </source>
</evidence>
<protein>
    <submittedName>
        <fullName evidence="1">TetR/AcrR family transcriptional regulator</fullName>
    </submittedName>
</protein>
<proteinExistence type="predicted"/>
<evidence type="ECO:0000313" key="1">
    <source>
        <dbReference type="EMBL" id="UYP18658.1"/>
    </source>
</evidence>